<feature type="chain" id="PRO_5029012972" description="Thioredoxin domain-containing protein" evidence="2">
    <location>
        <begin position="22"/>
        <end position="416"/>
    </location>
</feature>
<feature type="signal peptide" evidence="2">
    <location>
        <begin position="1"/>
        <end position="21"/>
    </location>
</feature>
<gene>
    <name evidence="3" type="ORF">ADEAN_000332500</name>
</gene>
<accession>A0A7G2CAG1</accession>
<proteinExistence type="predicted"/>
<protein>
    <recommendedName>
        <fullName evidence="5">Thioredoxin domain-containing protein</fullName>
    </recommendedName>
</protein>
<keyword evidence="4" id="KW-1185">Reference proteome</keyword>
<dbReference type="InterPro" id="IPR036249">
    <property type="entry name" value="Thioredoxin-like_sf"/>
</dbReference>
<evidence type="ECO:0000313" key="4">
    <source>
        <dbReference type="Proteomes" id="UP000515908"/>
    </source>
</evidence>
<evidence type="ECO:0000313" key="3">
    <source>
        <dbReference type="EMBL" id="CAD2215867.1"/>
    </source>
</evidence>
<dbReference type="AlphaFoldDB" id="A0A7G2CAG1"/>
<dbReference type="VEuPathDB" id="TriTrypDB:ADEAN_000332500"/>
<sequence length="416" mass="47184">MSNRATALLCVLWLCLLAVSANRLEQPIEGIVEVTRDNFTSLIGKEKDVFLLIYDPTTEHDDHPFYQMQVLGKSAAKRDEIRFAKQSSKSLTDNQTYVRHAPMSVLHKANGTSYVVNHLGEFTAYMMTLFIRAIKPNTTFILDEMVPDVVELNTTAQVDQQIKTKAVVYIFVYGDNCPFCHTNLASVRGAVMSFQYDNDVFFGKIHETVAKEYSKTHNVELATGSLYRHYVTDKSDKLQPFERSVFSQYLIEEANAATHNGRTLVGDLSQNYGEDRRLSSLFGRLMRERDATVRTAAIKQIEEAAAGFKKFTKRPLQNYSLDYYVALAKKMNTTDGVAVLDQEWDDLKELVFNASFSRAERDHQLLQFNVVNGIYRAVNPHKDSRLSGRDEENDHGHSHGSHGHSHGDHDEDDGDL</sequence>
<dbReference type="EMBL" id="LR877149">
    <property type="protein sequence ID" value="CAD2215867.1"/>
    <property type="molecule type" value="Genomic_DNA"/>
</dbReference>
<dbReference type="Proteomes" id="UP000515908">
    <property type="component" value="Chromosome 05"/>
</dbReference>
<reference evidence="3 4" key="1">
    <citation type="submission" date="2020-08" db="EMBL/GenBank/DDBJ databases">
        <authorList>
            <person name="Newling K."/>
            <person name="Davey J."/>
            <person name="Forrester S."/>
        </authorList>
    </citation>
    <scope>NUCLEOTIDE SEQUENCE [LARGE SCALE GENOMIC DNA]</scope>
    <source>
        <strain evidence="4">Crithidia deanei Carvalho (ATCC PRA-265)</strain>
    </source>
</reference>
<feature type="compositionally biased region" description="Basic and acidic residues" evidence="1">
    <location>
        <begin position="381"/>
        <end position="397"/>
    </location>
</feature>
<feature type="region of interest" description="Disordered" evidence="1">
    <location>
        <begin position="381"/>
        <end position="416"/>
    </location>
</feature>
<evidence type="ECO:0008006" key="5">
    <source>
        <dbReference type="Google" id="ProtNLM"/>
    </source>
</evidence>
<organism evidence="3 4">
    <name type="scientific">Angomonas deanei</name>
    <dbReference type="NCBI Taxonomy" id="59799"/>
    <lineage>
        <taxon>Eukaryota</taxon>
        <taxon>Discoba</taxon>
        <taxon>Euglenozoa</taxon>
        <taxon>Kinetoplastea</taxon>
        <taxon>Metakinetoplastina</taxon>
        <taxon>Trypanosomatida</taxon>
        <taxon>Trypanosomatidae</taxon>
        <taxon>Strigomonadinae</taxon>
        <taxon>Angomonas</taxon>
    </lineage>
</organism>
<keyword evidence="2" id="KW-0732">Signal</keyword>
<name>A0A7G2CAG1_9TRYP</name>
<evidence type="ECO:0000256" key="1">
    <source>
        <dbReference type="SAM" id="MobiDB-lite"/>
    </source>
</evidence>
<dbReference type="SUPFAM" id="SSF52833">
    <property type="entry name" value="Thioredoxin-like"/>
    <property type="match status" value="1"/>
</dbReference>
<evidence type="ECO:0000256" key="2">
    <source>
        <dbReference type="SAM" id="SignalP"/>
    </source>
</evidence>